<dbReference type="Proteomes" id="UP000659496">
    <property type="component" value="Unassembled WGS sequence"/>
</dbReference>
<evidence type="ECO:0000313" key="2">
    <source>
        <dbReference type="Proteomes" id="UP000659496"/>
    </source>
</evidence>
<accession>A0ABR8PJ73</accession>
<dbReference type="EMBL" id="JACSQY010000004">
    <property type="protein sequence ID" value="MBD7908200.1"/>
    <property type="molecule type" value="Genomic_DNA"/>
</dbReference>
<dbReference type="RefSeq" id="WP_191689344.1">
    <property type="nucleotide sequence ID" value="NZ_JACSQY010000004.1"/>
</dbReference>
<comment type="caution">
    <text evidence="1">The sequence shown here is derived from an EMBL/GenBank/DDBJ whole genome shotgun (WGS) entry which is preliminary data.</text>
</comment>
<protein>
    <recommendedName>
        <fullName evidence="3">DUF4178 domain-containing protein</fullName>
    </recommendedName>
</protein>
<evidence type="ECO:0000313" key="1">
    <source>
        <dbReference type="EMBL" id="MBD7908200.1"/>
    </source>
</evidence>
<sequence>MEQRMQSIRGMKLKTVLVEQIAAYQKGDGWEYLCSEPVLHFQSKSDPNQKTYWILSWRETEEGDDELLIDETHDTDTLSQFQRVEGFREPVIVSSSIHLENASVQSMVVYGFKDEEQEFLTSIVLELEDVYVTFTSGPVFTVTVTNTFPENVDGELFRVGE</sequence>
<reference evidence="1 2" key="1">
    <citation type="submission" date="2020-08" db="EMBL/GenBank/DDBJ databases">
        <title>A Genomic Blueprint of the Chicken Gut Microbiome.</title>
        <authorList>
            <person name="Gilroy R."/>
            <person name="Ravi A."/>
            <person name="Getino M."/>
            <person name="Pursley I."/>
            <person name="Horton D.L."/>
            <person name="Alikhan N.-F."/>
            <person name="Baker D."/>
            <person name="Gharbi K."/>
            <person name="Hall N."/>
            <person name="Watson M."/>
            <person name="Adriaenssens E.M."/>
            <person name="Foster-Nyarko E."/>
            <person name="Jarju S."/>
            <person name="Secka A."/>
            <person name="Antonio M."/>
            <person name="Oren A."/>
            <person name="Chaudhuri R."/>
            <person name="La Ragione R.M."/>
            <person name="Hildebrand F."/>
            <person name="Pallen M.J."/>
        </authorList>
    </citation>
    <scope>NUCLEOTIDE SEQUENCE [LARGE SCALE GENOMIC DNA]</scope>
    <source>
        <strain evidence="1 2">Sa3CUA8</strain>
    </source>
</reference>
<name>A0ABR8PJ73_9BACL</name>
<keyword evidence="2" id="KW-1185">Reference proteome</keyword>
<proteinExistence type="predicted"/>
<organism evidence="1 2">
    <name type="scientific">Sporosarcina gallistercoris</name>
    <dbReference type="NCBI Taxonomy" id="2762245"/>
    <lineage>
        <taxon>Bacteria</taxon>
        <taxon>Bacillati</taxon>
        <taxon>Bacillota</taxon>
        <taxon>Bacilli</taxon>
        <taxon>Bacillales</taxon>
        <taxon>Caryophanaceae</taxon>
        <taxon>Sporosarcina</taxon>
    </lineage>
</organism>
<evidence type="ECO:0008006" key="3">
    <source>
        <dbReference type="Google" id="ProtNLM"/>
    </source>
</evidence>
<gene>
    <name evidence="1" type="ORF">H9659_07655</name>
</gene>